<dbReference type="EMBL" id="JBBPBN010000001">
    <property type="protein sequence ID" value="KAK9046051.1"/>
    <property type="molecule type" value="Genomic_DNA"/>
</dbReference>
<name>A0ABR2U8Q0_9ROSI</name>
<proteinExistence type="predicted"/>
<keyword evidence="1" id="KW-1133">Transmembrane helix</keyword>
<evidence type="ECO:0000313" key="3">
    <source>
        <dbReference type="Proteomes" id="UP001396334"/>
    </source>
</evidence>
<gene>
    <name evidence="2" type="ORF">V6N11_051953</name>
</gene>
<keyword evidence="1" id="KW-0812">Transmembrane</keyword>
<dbReference type="Proteomes" id="UP001396334">
    <property type="component" value="Unassembled WGS sequence"/>
</dbReference>
<reference evidence="2 3" key="1">
    <citation type="journal article" date="2024" name="G3 (Bethesda)">
        <title>Genome assembly of Hibiscus sabdariffa L. provides insights into metabolisms of medicinal natural products.</title>
        <authorList>
            <person name="Kim T."/>
        </authorList>
    </citation>
    <scope>NUCLEOTIDE SEQUENCE [LARGE SCALE GENOMIC DNA]</scope>
    <source>
        <strain evidence="2">TK-2024</strain>
        <tissue evidence="2">Old leaves</tissue>
    </source>
</reference>
<accession>A0ABR2U8Q0</accession>
<sequence>MLTRLETFNLDFLFVVELGVVTPVPGVLVLLRLLVHVASLMSSCGVYMKAYLRIDSMAKLAWHLEGTYTRYLVAPAAVRGLL</sequence>
<keyword evidence="3" id="KW-1185">Reference proteome</keyword>
<organism evidence="2 3">
    <name type="scientific">Hibiscus sabdariffa</name>
    <name type="common">roselle</name>
    <dbReference type="NCBI Taxonomy" id="183260"/>
    <lineage>
        <taxon>Eukaryota</taxon>
        <taxon>Viridiplantae</taxon>
        <taxon>Streptophyta</taxon>
        <taxon>Embryophyta</taxon>
        <taxon>Tracheophyta</taxon>
        <taxon>Spermatophyta</taxon>
        <taxon>Magnoliopsida</taxon>
        <taxon>eudicotyledons</taxon>
        <taxon>Gunneridae</taxon>
        <taxon>Pentapetalae</taxon>
        <taxon>rosids</taxon>
        <taxon>malvids</taxon>
        <taxon>Malvales</taxon>
        <taxon>Malvaceae</taxon>
        <taxon>Malvoideae</taxon>
        <taxon>Hibiscus</taxon>
    </lineage>
</organism>
<keyword evidence="1" id="KW-0472">Membrane</keyword>
<feature type="transmembrane region" description="Helical" evidence="1">
    <location>
        <begin position="12"/>
        <end position="35"/>
    </location>
</feature>
<protein>
    <submittedName>
        <fullName evidence="2">Uncharacterized protein</fullName>
    </submittedName>
</protein>
<evidence type="ECO:0000313" key="2">
    <source>
        <dbReference type="EMBL" id="KAK9046051.1"/>
    </source>
</evidence>
<comment type="caution">
    <text evidence="2">The sequence shown here is derived from an EMBL/GenBank/DDBJ whole genome shotgun (WGS) entry which is preliminary data.</text>
</comment>
<evidence type="ECO:0000256" key="1">
    <source>
        <dbReference type="SAM" id="Phobius"/>
    </source>
</evidence>